<dbReference type="Proteomes" id="UP000046393">
    <property type="component" value="Unplaced"/>
</dbReference>
<evidence type="ECO:0000313" key="1">
    <source>
        <dbReference type="Proteomes" id="UP000046393"/>
    </source>
</evidence>
<name>A0A0N5AEY9_9BILA</name>
<sequence length="93" mass="10552">MRCFGKKIAVQSETRVKEKGQKEKDEEEEKERRIVVEDEANENECCLASGLVRRFVGVVSKCTSIRQYNTTVDYNCGSNNGCNPSLAGRKKQF</sequence>
<dbReference type="AlphaFoldDB" id="A0A0N5AEY9"/>
<keyword evidence="1" id="KW-1185">Reference proteome</keyword>
<accession>A0A0N5AEY9</accession>
<proteinExistence type="predicted"/>
<reference evidence="2" key="1">
    <citation type="submission" date="2017-02" db="UniProtKB">
        <authorList>
            <consortium name="WormBaseParasite"/>
        </authorList>
    </citation>
    <scope>IDENTIFICATION</scope>
</reference>
<organism evidence="1 2">
    <name type="scientific">Syphacia muris</name>
    <dbReference type="NCBI Taxonomy" id="451379"/>
    <lineage>
        <taxon>Eukaryota</taxon>
        <taxon>Metazoa</taxon>
        <taxon>Ecdysozoa</taxon>
        <taxon>Nematoda</taxon>
        <taxon>Chromadorea</taxon>
        <taxon>Rhabditida</taxon>
        <taxon>Spirurina</taxon>
        <taxon>Oxyuridomorpha</taxon>
        <taxon>Oxyuroidea</taxon>
        <taxon>Oxyuridae</taxon>
        <taxon>Syphacia</taxon>
    </lineage>
</organism>
<protein>
    <submittedName>
        <fullName evidence="2">Uncharacterized protein</fullName>
    </submittedName>
</protein>
<dbReference type="WBParaSite" id="SMUV_0000281701-mRNA-1">
    <property type="protein sequence ID" value="SMUV_0000281701-mRNA-1"/>
    <property type="gene ID" value="SMUV_0000281701"/>
</dbReference>
<evidence type="ECO:0000313" key="2">
    <source>
        <dbReference type="WBParaSite" id="SMUV_0000281701-mRNA-1"/>
    </source>
</evidence>